<dbReference type="Pfam" id="PF13041">
    <property type="entry name" value="PPR_2"/>
    <property type="match status" value="1"/>
</dbReference>
<dbReference type="NCBIfam" id="TIGR00756">
    <property type="entry name" value="PPR"/>
    <property type="match status" value="3"/>
</dbReference>
<name>A0A4U5R4I5_POPAL</name>
<evidence type="ECO:0008006" key="5">
    <source>
        <dbReference type="Google" id="ProtNLM"/>
    </source>
</evidence>
<comment type="similarity">
    <text evidence="1">Belongs to the PPR family. P subfamily.</text>
</comment>
<dbReference type="PANTHER" id="PTHR46128">
    <property type="entry name" value="MITOCHONDRIAL GROUP I INTRON SPLICING FACTOR CCM1"/>
    <property type="match status" value="1"/>
</dbReference>
<dbReference type="InterPro" id="IPR050872">
    <property type="entry name" value="PPR_P_subfamily"/>
</dbReference>
<comment type="caution">
    <text evidence="4">The sequence shown here is derived from an EMBL/GenBank/DDBJ whole genome shotgun (WGS) entry which is preliminary data.</text>
</comment>
<evidence type="ECO:0000313" key="4">
    <source>
        <dbReference type="EMBL" id="TKS16365.1"/>
    </source>
</evidence>
<dbReference type="Pfam" id="PF12854">
    <property type="entry name" value="PPR_1"/>
    <property type="match status" value="2"/>
</dbReference>
<keyword evidence="2" id="KW-0677">Repeat</keyword>
<feature type="repeat" description="PPR" evidence="3">
    <location>
        <begin position="6"/>
        <end position="40"/>
    </location>
</feature>
<evidence type="ECO:0000256" key="2">
    <source>
        <dbReference type="ARBA" id="ARBA00022737"/>
    </source>
</evidence>
<dbReference type="EMBL" id="RCHU01000063">
    <property type="protein sequence ID" value="TKS16365.1"/>
    <property type="molecule type" value="Genomic_DNA"/>
</dbReference>
<organism evidence="4">
    <name type="scientific">Populus alba</name>
    <name type="common">White poplar</name>
    <dbReference type="NCBI Taxonomy" id="43335"/>
    <lineage>
        <taxon>Eukaryota</taxon>
        <taxon>Viridiplantae</taxon>
        <taxon>Streptophyta</taxon>
        <taxon>Embryophyta</taxon>
        <taxon>Tracheophyta</taxon>
        <taxon>Spermatophyta</taxon>
        <taxon>Magnoliopsida</taxon>
        <taxon>eudicotyledons</taxon>
        <taxon>Gunneridae</taxon>
        <taxon>Pentapetalae</taxon>
        <taxon>rosids</taxon>
        <taxon>fabids</taxon>
        <taxon>Malpighiales</taxon>
        <taxon>Salicaceae</taxon>
        <taxon>Saliceae</taxon>
        <taxon>Populus</taxon>
    </lineage>
</organism>
<evidence type="ECO:0000256" key="3">
    <source>
        <dbReference type="PROSITE-ProRule" id="PRU00708"/>
    </source>
</evidence>
<protein>
    <recommendedName>
        <fullName evidence="5">Pentatricopeptide repeat-containing protein</fullName>
    </recommendedName>
</protein>
<reference evidence="4" key="1">
    <citation type="submission" date="2018-10" db="EMBL/GenBank/DDBJ databases">
        <title>Population genomic analysis revealed the cold adaptation of white poplar.</title>
        <authorList>
            <person name="Liu Y.-J."/>
        </authorList>
    </citation>
    <scope>NUCLEOTIDE SEQUENCE [LARGE SCALE GENOMIC DNA]</scope>
    <source>
        <strain evidence="4">PAL-ZL1</strain>
    </source>
</reference>
<gene>
    <name evidence="4" type="ORF">D5086_0000024130</name>
</gene>
<dbReference type="AlphaFoldDB" id="A0A4U5R4I5"/>
<dbReference type="PROSITE" id="PS51375">
    <property type="entry name" value="PPR"/>
    <property type="match status" value="3"/>
</dbReference>
<dbReference type="PANTHER" id="PTHR46128:SF176">
    <property type="entry name" value="PENTACOTRIPEPTIDE-REPEAT REGION OF PRORP DOMAIN-CONTAINING PROTEIN"/>
    <property type="match status" value="1"/>
</dbReference>
<dbReference type="InterPro" id="IPR011990">
    <property type="entry name" value="TPR-like_helical_dom_sf"/>
</dbReference>
<dbReference type="Gene3D" id="1.25.40.10">
    <property type="entry name" value="Tetratricopeptide repeat domain"/>
    <property type="match status" value="2"/>
</dbReference>
<proteinExistence type="inferred from homology"/>
<feature type="repeat" description="PPR" evidence="3">
    <location>
        <begin position="41"/>
        <end position="76"/>
    </location>
</feature>
<dbReference type="InterPro" id="IPR002885">
    <property type="entry name" value="PPR_rpt"/>
</dbReference>
<feature type="repeat" description="PPR" evidence="3">
    <location>
        <begin position="117"/>
        <end position="151"/>
    </location>
</feature>
<accession>A0A4U5R4I5</accession>
<dbReference type="STRING" id="43335.A0A4U5R4I5"/>
<evidence type="ECO:0000256" key="1">
    <source>
        <dbReference type="ARBA" id="ARBA00007626"/>
    </source>
</evidence>
<sequence length="151" mass="17222">MQSPPDTWTFNILIRGLCRVGGVDRALEFFKDTESLDVLPDVVIYNTLINGLCKANEVQRGCELFKEIQSRSDCSPDIVTYTSIILSWSGEPRLKENRLNEARDFLEQIKNSSIIPKPFMYNPVIDGFCKAGNVDEGNVILKEMEEKRCDR</sequence>